<keyword evidence="2" id="KW-0732">Signal</keyword>
<feature type="signal peptide" evidence="2">
    <location>
        <begin position="1"/>
        <end position="25"/>
    </location>
</feature>
<protein>
    <recommendedName>
        <fullName evidence="5">Thioredoxin domain-containing protein</fullName>
    </recommendedName>
</protein>
<gene>
    <name evidence="3" type="ORF">THAOC_12212</name>
</gene>
<dbReference type="GO" id="GO:0006457">
    <property type="term" value="P:protein folding"/>
    <property type="evidence" value="ECO:0007669"/>
    <property type="project" value="TreeGrafter"/>
</dbReference>
<dbReference type="InterPro" id="IPR051063">
    <property type="entry name" value="PDI"/>
</dbReference>
<evidence type="ECO:0000256" key="1">
    <source>
        <dbReference type="SAM" id="MobiDB-lite"/>
    </source>
</evidence>
<evidence type="ECO:0000256" key="2">
    <source>
        <dbReference type="SAM" id="SignalP"/>
    </source>
</evidence>
<dbReference type="InterPro" id="IPR036249">
    <property type="entry name" value="Thioredoxin-like_sf"/>
</dbReference>
<sequence>MRYSTYWTGVLAALVLAAKLHVLASQTESDVDSSDEPTCSLDRSKENDCSRSTAGRGEVREVFAQEANHVLGQEDLTRQVVSLTDETFDEITTRPEPATWLVMFKTDSCGICKKTRPIFESLSVDSDLLRHNDEQFDIIKRGKIDVRRSADTADEEYPKGPIYNMDASDNDYQIPQGPIYIATIDAGWSGRDTTRRLLVDSTPTIFVIRNSGLGHSESDPRTLYEYKGQRAVYPLRRFVMGEFLFRKKSDMPPRLDASQRNPALQLGR</sequence>
<proteinExistence type="predicted"/>
<feature type="non-terminal residue" evidence="3">
    <location>
        <position position="268"/>
    </location>
</feature>
<organism evidence="3 4">
    <name type="scientific">Thalassiosira oceanica</name>
    <name type="common">Marine diatom</name>
    <dbReference type="NCBI Taxonomy" id="159749"/>
    <lineage>
        <taxon>Eukaryota</taxon>
        <taxon>Sar</taxon>
        <taxon>Stramenopiles</taxon>
        <taxon>Ochrophyta</taxon>
        <taxon>Bacillariophyta</taxon>
        <taxon>Coscinodiscophyceae</taxon>
        <taxon>Thalassiosirophycidae</taxon>
        <taxon>Thalassiosirales</taxon>
        <taxon>Thalassiosiraceae</taxon>
        <taxon>Thalassiosira</taxon>
    </lineage>
</organism>
<dbReference type="GO" id="GO:0005783">
    <property type="term" value="C:endoplasmic reticulum"/>
    <property type="evidence" value="ECO:0007669"/>
    <property type="project" value="TreeGrafter"/>
</dbReference>
<dbReference type="eggNOG" id="ENOG502T6HU">
    <property type="taxonomic scope" value="Eukaryota"/>
</dbReference>
<evidence type="ECO:0000313" key="4">
    <source>
        <dbReference type="Proteomes" id="UP000266841"/>
    </source>
</evidence>
<feature type="chain" id="PRO_5003841291" description="Thioredoxin domain-containing protein" evidence="2">
    <location>
        <begin position="26"/>
        <end position="268"/>
    </location>
</feature>
<name>K0SN81_THAOC</name>
<keyword evidence="4" id="KW-1185">Reference proteome</keyword>
<feature type="region of interest" description="Disordered" evidence="1">
    <location>
        <begin position="30"/>
        <end position="55"/>
    </location>
</feature>
<accession>K0SN81</accession>
<dbReference type="Proteomes" id="UP000266841">
    <property type="component" value="Unassembled WGS sequence"/>
</dbReference>
<reference evidence="3 4" key="1">
    <citation type="journal article" date="2012" name="Genome Biol.">
        <title>Genome and low-iron response of an oceanic diatom adapted to chronic iron limitation.</title>
        <authorList>
            <person name="Lommer M."/>
            <person name="Specht M."/>
            <person name="Roy A.S."/>
            <person name="Kraemer L."/>
            <person name="Andreson R."/>
            <person name="Gutowska M.A."/>
            <person name="Wolf J."/>
            <person name="Bergner S.V."/>
            <person name="Schilhabel M.B."/>
            <person name="Klostermeier U.C."/>
            <person name="Beiko R.G."/>
            <person name="Rosenstiel P."/>
            <person name="Hippler M."/>
            <person name="Laroche J."/>
        </authorList>
    </citation>
    <scope>NUCLEOTIDE SEQUENCE [LARGE SCALE GENOMIC DNA]</scope>
    <source>
        <strain evidence="3 4">CCMP1005</strain>
    </source>
</reference>
<dbReference type="CDD" id="cd02961">
    <property type="entry name" value="PDI_a_family"/>
    <property type="match status" value="1"/>
</dbReference>
<dbReference type="SUPFAM" id="SSF52833">
    <property type="entry name" value="Thioredoxin-like"/>
    <property type="match status" value="1"/>
</dbReference>
<dbReference type="AlphaFoldDB" id="K0SN81"/>
<dbReference type="PANTHER" id="PTHR45672">
    <property type="entry name" value="PROTEIN DISULFIDE-ISOMERASE C17H9.14C-RELATED"/>
    <property type="match status" value="1"/>
</dbReference>
<dbReference type="Gene3D" id="3.40.30.10">
    <property type="entry name" value="Glutaredoxin"/>
    <property type="match status" value="1"/>
</dbReference>
<dbReference type="GO" id="GO:0003756">
    <property type="term" value="F:protein disulfide isomerase activity"/>
    <property type="evidence" value="ECO:0007669"/>
    <property type="project" value="TreeGrafter"/>
</dbReference>
<evidence type="ECO:0000313" key="3">
    <source>
        <dbReference type="EMBL" id="EJK66825.1"/>
    </source>
</evidence>
<evidence type="ECO:0008006" key="5">
    <source>
        <dbReference type="Google" id="ProtNLM"/>
    </source>
</evidence>
<comment type="caution">
    <text evidence="3">The sequence shown here is derived from an EMBL/GenBank/DDBJ whole genome shotgun (WGS) entry which is preliminary data.</text>
</comment>
<dbReference type="OrthoDB" id="51750at2759"/>
<dbReference type="EMBL" id="AGNL01014186">
    <property type="protein sequence ID" value="EJK66825.1"/>
    <property type="molecule type" value="Genomic_DNA"/>
</dbReference>